<protein>
    <submittedName>
        <fullName evidence="2">Uncharacterized protein</fullName>
    </submittedName>
</protein>
<dbReference type="AlphaFoldDB" id="A0A1F6CAL3"/>
<evidence type="ECO:0000256" key="1">
    <source>
        <dbReference type="SAM" id="Phobius"/>
    </source>
</evidence>
<feature type="transmembrane region" description="Helical" evidence="1">
    <location>
        <begin position="12"/>
        <end position="33"/>
    </location>
</feature>
<name>A0A1F6CAL3_HANXR</name>
<gene>
    <name evidence="2" type="ORF">A3F84_19670</name>
</gene>
<evidence type="ECO:0000313" key="3">
    <source>
        <dbReference type="Proteomes" id="UP000178606"/>
    </source>
</evidence>
<keyword evidence="1" id="KW-0812">Transmembrane</keyword>
<comment type="caution">
    <text evidence="2">The sequence shown here is derived from an EMBL/GenBank/DDBJ whole genome shotgun (WGS) entry which is preliminary data.</text>
</comment>
<dbReference type="Proteomes" id="UP000178606">
    <property type="component" value="Unassembled WGS sequence"/>
</dbReference>
<proteinExistence type="predicted"/>
<organism evidence="2 3">
    <name type="scientific">Handelsmanbacteria sp. (strain RIFCSPLOWO2_12_FULL_64_10)</name>
    <dbReference type="NCBI Taxonomy" id="1817868"/>
    <lineage>
        <taxon>Bacteria</taxon>
        <taxon>Candidatus Handelsmaniibacteriota</taxon>
    </lineage>
</organism>
<keyword evidence="1" id="KW-0472">Membrane</keyword>
<sequence length="261" mass="28847">MTESAQRPRRFRFTLPAIIALLVVAGALIAWQYRRLDPGPKLDAHGAAVVEALRAVPAETWVQTMRYEALSLRAWLVDLMDRFAPELWNDILVADYPRQWRRVLALVDTPYKKREVTADPYASLEPKLRELMEFMHADFDWGDPPPAGWSEAFAKIHLPAADPAAIVRIEGMESGAVISVRARGLVALGTRTDGTVEFKTAGHPWDVGGVRAQQGTVGEARYRLYRAEAATPDGGTIGFSVLLPAGPRDGGSGRCRDSWSR</sequence>
<keyword evidence="1" id="KW-1133">Transmembrane helix</keyword>
<evidence type="ECO:0000313" key="2">
    <source>
        <dbReference type="EMBL" id="OGG46238.1"/>
    </source>
</evidence>
<accession>A0A1F6CAL3</accession>
<dbReference type="EMBL" id="MFKF01000330">
    <property type="protein sequence ID" value="OGG46238.1"/>
    <property type="molecule type" value="Genomic_DNA"/>
</dbReference>
<reference evidence="2 3" key="1">
    <citation type="journal article" date="2016" name="Nat. Commun.">
        <title>Thousands of microbial genomes shed light on interconnected biogeochemical processes in an aquifer system.</title>
        <authorList>
            <person name="Anantharaman K."/>
            <person name="Brown C.T."/>
            <person name="Hug L.A."/>
            <person name="Sharon I."/>
            <person name="Castelle C.J."/>
            <person name="Probst A.J."/>
            <person name="Thomas B.C."/>
            <person name="Singh A."/>
            <person name="Wilkins M.J."/>
            <person name="Karaoz U."/>
            <person name="Brodie E.L."/>
            <person name="Williams K.H."/>
            <person name="Hubbard S.S."/>
            <person name="Banfield J.F."/>
        </authorList>
    </citation>
    <scope>NUCLEOTIDE SEQUENCE [LARGE SCALE GENOMIC DNA]</scope>
    <source>
        <strain evidence="3">RIFCSPLOWO2_12_FULL_64_10</strain>
    </source>
</reference>